<keyword evidence="1" id="KW-1133">Transmembrane helix</keyword>
<protein>
    <recommendedName>
        <fullName evidence="4">O-acyltransferase WSD1 C-terminal domain-containing protein</fullName>
    </recommendedName>
</protein>
<keyword evidence="1" id="KW-0472">Membrane</keyword>
<organism evidence="2 3">
    <name type="scientific">Orchesella dallaii</name>
    <dbReference type="NCBI Taxonomy" id="48710"/>
    <lineage>
        <taxon>Eukaryota</taxon>
        <taxon>Metazoa</taxon>
        <taxon>Ecdysozoa</taxon>
        <taxon>Arthropoda</taxon>
        <taxon>Hexapoda</taxon>
        <taxon>Collembola</taxon>
        <taxon>Entomobryomorpha</taxon>
        <taxon>Entomobryoidea</taxon>
        <taxon>Orchesellidae</taxon>
        <taxon>Orchesellinae</taxon>
        <taxon>Orchesella</taxon>
    </lineage>
</organism>
<reference evidence="2 3" key="1">
    <citation type="submission" date="2024-08" db="EMBL/GenBank/DDBJ databases">
        <authorList>
            <person name="Cucini C."/>
            <person name="Frati F."/>
        </authorList>
    </citation>
    <scope>NUCLEOTIDE SEQUENCE [LARGE SCALE GENOMIC DNA]</scope>
</reference>
<proteinExistence type="predicted"/>
<keyword evidence="1" id="KW-0812">Transmembrane</keyword>
<keyword evidence="3" id="KW-1185">Reference proteome</keyword>
<sequence>MSSWWSNPVQLGFYYLFGFFYMLIFQFSIFLFVFPIILLRQVAIYTAKFRSDFGEPLSPTDVVLSEDVTKKHTGSAMVTMTLKGIISASELRILFMKNVIERRLPENGNQLQFPELKQYQVNHLGFLFYKNDPDFKIENYIHPDINQEDDADFRCYNTIIETVSYRPYPPKRSAWEMFVLPNFKDPTILSSYVNSEPVTLVILRMHHSQIDGFSCLSMLITGLGQKASYVTPKPGTLQNTEVFRWYNAIPKVVEGFVNLQLRYLHNIKFKQFAATRNPNAVGKVHHRICPPVPKEAVKKIAQKYCVRLPAVLMALVAHNLAKVLGQSEIMPESAYASYGIPMPNHPGKLTNHVKVGSVSLTLRYQNLVTRMKELNTEFLKLKDDPTTDVIMYIGRICGSLFPPMTKFLVRNSAYVPFSITNFAGDSEGFSVGGRECVNLTATCGPHEDISDALIMFMGHKDHINVSLCINDTFVSSEETEHVINGVWVDLQNLKKQIV</sequence>
<evidence type="ECO:0000256" key="1">
    <source>
        <dbReference type="SAM" id="Phobius"/>
    </source>
</evidence>
<gene>
    <name evidence="2" type="ORF">ODALV1_LOCUS17176</name>
</gene>
<evidence type="ECO:0008006" key="4">
    <source>
        <dbReference type="Google" id="ProtNLM"/>
    </source>
</evidence>
<comment type="caution">
    <text evidence="2">The sequence shown here is derived from an EMBL/GenBank/DDBJ whole genome shotgun (WGS) entry which is preliminary data.</text>
</comment>
<name>A0ABP1R6Y4_9HEXA</name>
<dbReference type="EMBL" id="CAXLJM020000052">
    <property type="protein sequence ID" value="CAL8116152.1"/>
    <property type="molecule type" value="Genomic_DNA"/>
</dbReference>
<accession>A0ABP1R6Y4</accession>
<evidence type="ECO:0000313" key="2">
    <source>
        <dbReference type="EMBL" id="CAL8116152.1"/>
    </source>
</evidence>
<dbReference type="Proteomes" id="UP001642540">
    <property type="component" value="Unassembled WGS sequence"/>
</dbReference>
<feature type="transmembrane region" description="Helical" evidence="1">
    <location>
        <begin position="12"/>
        <end position="39"/>
    </location>
</feature>
<evidence type="ECO:0000313" key="3">
    <source>
        <dbReference type="Proteomes" id="UP001642540"/>
    </source>
</evidence>